<protein>
    <recommendedName>
        <fullName evidence="1">DUF302 domain-containing protein</fullName>
    </recommendedName>
</protein>
<comment type="caution">
    <text evidence="2">The sequence shown here is derived from an EMBL/GenBank/DDBJ whole genome shotgun (WGS) entry which is preliminary data.</text>
</comment>
<organism evidence="2 3">
    <name type="scientific">Paramarasmius palmivorus</name>
    <dbReference type="NCBI Taxonomy" id="297713"/>
    <lineage>
        <taxon>Eukaryota</taxon>
        <taxon>Fungi</taxon>
        <taxon>Dikarya</taxon>
        <taxon>Basidiomycota</taxon>
        <taxon>Agaricomycotina</taxon>
        <taxon>Agaricomycetes</taxon>
        <taxon>Agaricomycetidae</taxon>
        <taxon>Agaricales</taxon>
        <taxon>Marasmiineae</taxon>
        <taxon>Marasmiaceae</taxon>
        <taxon>Paramarasmius</taxon>
    </lineage>
</organism>
<dbReference type="SUPFAM" id="SSF103247">
    <property type="entry name" value="TT1751-like"/>
    <property type="match status" value="1"/>
</dbReference>
<dbReference type="InterPro" id="IPR005180">
    <property type="entry name" value="DUF302"/>
</dbReference>
<accession>A0AAW0DDN8</accession>
<dbReference type="InterPro" id="IPR035923">
    <property type="entry name" value="TT1751-like_sf"/>
</dbReference>
<dbReference type="AlphaFoldDB" id="A0AAW0DDN8"/>
<dbReference type="Gene3D" id="3.30.310.70">
    <property type="entry name" value="TT1751-like domain"/>
    <property type="match status" value="1"/>
</dbReference>
<evidence type="ECO:0000259" key="1">
    <source>
        <dbReference type="Pfam" id="PF03625"/>
    </source>
</evidence>
<keyword evidence="3" id="KW-1185">Reference proteome</keyword>
<reference evidence="2 3" key="1">
    <citation type="submission" date="2024-01" db="EMBL/GenBank/DDBJ databases">
        <title>A draft genome for a cacao thread blight-causing isolate of Paramarasmius palmivorus.</title>
        <authorList>
            <person name="Baruah I.K."/>
            <person name="Bukari Y."/>
            <person name="Amoako-Attah I."/>
            <person name="Meinhardt L.W."/>
            <person name="Bailey B.A."/>
            <person name="Cohen S.P."/>
        </authorList>
    </citation>
    <scope>NUCLEOTIDE SEQUENCE [LARGE SCALE GENOMIC DNA]</scope>
    <source>
        <strain evidence="2 3">GH-12</strain>
    </source>
</reference>
<dbReference type="Proteomes" id="UP001383192">
    <property type="component" value="Unassembled WGS sequence"/>
</dbReference>
<gene>
    <name evidence="2" type="ORF">VNI00_005609</name>
</gene>
<evidence type="ECO:0000313" key="2">
    <source>
        <dbReference type="EMBL" id="KAK7049578.1"/>
    </source>
</evidence>
<dbReference type="CDD" id="cd14797">
    <property type="entry name" value="DUF302"/>
    <property type="match status" value="1"/>
</dbReference>
<dbReference type="EMBL" id="JAYKXP010000016">
    <property type="protein sequence ID" value="KAK7049578.1"/>
    <property type="molecule type" value="Genomic_DNA"/>
</dbReference>
<sequence length="170" mass="19157">MPATKTVTPFTAQLVTFETTTSPEQVVSRLDEQLRRPNCAGLIPLLSTATSKEALEDGVREIRQGNDFMYFLSMQHEKWLKLYDDNVPFVSVYTIGNPIVAQSIMKHELRAAYNIPPRLLIAEKEDRTGTRVIYHLPSSVMAIDNSNPELAAALKALDEKLERLIIKVTE</sequence>
<name>A0AAW0DDN8_9AGAR</name>
<proteinExistence type="predicted"/>
<feature type="domain" description="DUF302" evidence="1">
    <location>
        <begin position="76"/>
        <end position="136"/>
    </location>
</feature>
<evidence type="ECO:0000313" key="3">
    <source>
        <dbReference type="Proteomes" id="UP001383192"/>
    </source>
</evidence>
<dbReference type="Pfam" id="PF03625">
    <property type="entry name" value="DUF302"/>
    <property type="match status" value="1"/>
</dbReference>